<dbReference type="InterPro" id="IPR008928">
    <property type="entry name" value="6-hairpin_glycosidase_sf"/>
</dbReference>
<dbReference type="InterPro" id="IPR027414">
    <property type="entry name" value="GH95_N_dom"/>
</dbReference>
<feature type="domain" description="Glycosyl hydrolase family 95 N-terminal" evidence="2">
    <location>
        <begin position="49"/>
        <end position="290"/>
    </location>
</feature>
<proteinExistence type="predicted"/>
<keyword evidence="6" id="KW-1185">Reference proteome</keyword>
<dbReference type="InterPro" id="IPR012341">
    <property type="entry name" value="6hp_glycosidase-like_sf"/>
</dbReference>
<evidence type="ECO:0000313" key="6">
    <source>
        <dbReference type="Proteomes" id="UP000295499"/>
    </source>
</evidence>
<keyword evidence="1" id="KW-0472">Membrane</keyword>
<dbReference type="SUPFAM" id="SSF48208">
    <property type="entry name" value="Six-hairpin glycosidases"/>
    <property type="match status" value="1"/>
</dbReference>
<dbReference type="PROSITE" id="PS51257">
    <property type="entry name" value="PROKAR_LIPOPROTEIN"/>
    <property type="match status" value="1"/>
</dbReference>
<name>A0A4R6IQF2_9SPHI</name>
<keyword evidence="1" id="KW-0812">Transmembrane</keyword>
<dbReference type="InterPro" id="IPR016518">
    <property type="entry name" value="Alpha-L-fucosidase"/>
</dbReference>
<dbReference type="InterPro" id="IPR049053">
    <property type="entry name" value="AFCA-like_C"/>
</dbReference>
<protein>
    <submittedName>
        <fullName evidence="5">Alpha-L-fucosidase 2</fullName>
    </submittedName>
</protein>
<feature type="transmembrane region" description="Helical" evidence="1">
    <location>
        <begin position="21"/>
        <end position="39"/>
    </location>
</feature>
<evidence type="ECO:0000259" key="3">
    <source>
        <dbReference type="Pfam" id="PF21307"/>
    </source>
</evidence>
<dbReference type="Gene3D" id="2.70.98.50">
    <property type="entry name" value="putative glycoside hydrolase family protein from bacillus halodurans"/>
    <property type="match status" value="1"/>
</dbReference>
<dbReference type="Pfam" id="PF14498">
    <property type="entry name" value="Glyco_hyd_65N_2"/>
    <property type="match status" value="1"/>
</dbReference>
<evidence type="ECO:0000256" key="1">
    <source>
        <dbReference type="SAM" id="Phobius"/>
    </source>
</evidence>
<dbReference type="Gene3D" id="1.50.10.10">
    <property type="match status" value="1"/>
</dbReference>
<comment type="caution">
    <text evidence="5">The sequence shown here is derived from an EMBL/GenBank/DDBJ whole genome shotgun (WGS) entry which is preliminary data.</text>
</comment>
<dbReference type="GO" id="GO:0004560">
    <property type="term" value="F:alpha-L-fucosidase activity"/>
    <property type="evidence" value="ECO:0007669"/>
    <property type="project" value="InterPro"/>
</dbReference>
<dbReference type="PIRSF" id="PIRSF007663">
    <property type="entry name" value="UCP007663"/>
    <property type="match status" value="1"/>
</dbReference>
<keyword evidence="1" id="KW-1133">Transmembrane helix</keyword>
<evidence type="ECO:0000259" key="4">
    <source>
        <dbReference type="Pfam" id="PF22124"/>
    </source>
</evidence>
<reference evidence="5 6" key="1">
    <citation type="submission" date="2019-03" db="EMBL/GenBank/DDBJ databases">
        <title>Genomic Encyclopedia of Archaeal and Bacterial Type Strains, Phase II (KMG-II): from individual species to whole genera.</title>
        <authorList>
            <person name="Goeker M."/>
        </authorList>
    </citation>
    <scope>NUCLEOTIDE SEQUENCE [LARGE SCALE GENOMIC DNA]</scope>
    <source>
        <strain evidence="5 6">DSM 19034</strain>
    </source>
</reference>
<gene>
    <name evidence="5" type="ORF">CLV32_0873</name>
</gene>
<feature type="domain" description="Alpha fucosidase A-like C-terminal" evidence="3">
    <location>
        <begin position="719"/>
        <end position="795"/>
    </location>
</feature>
<dbReference type="Pfam" id="PF21307">
    <property type="entry name" value="Glyco_hydro_95_C"/>
    <property type="match status" value="1"/>
</dbReference>
<dbReference type="PANTHER" id="PTHR31084:SF0">
    <property type="entry name" value="ALPHA-L-FUCOSIDASE 2"/>
    <property type="match status" value="1"/>
</dbReference>
<dbReference type="Pfam" id="PF22124">
    <property type="entry name" value="Glyco_hydro_95_cat"/>
    <property type="match status" value="1"/>
</dbReference>
<dbReference type="InterPro" id="IPR054363">
    <property type="entry name" value="GH95_cat"/>
</dbReference>
<evidence type="ECO:0000313" key="5">
    <source>
        <dbReference type="EMBL" id="TDO24584.1"/>
    </source>
</evidence>
<sequence>MRLLNVLAVCQEIEEMTKQSIRIVLSAIGVFAAACVYSPTISAQSKLKLEYTKPAANWNEALPMGNGRLGLMLFGKPEQEHLQLNEETVWAGEPGNNIPKQVSGKIDSIRQLLFAGKNKEAQNLSNATFPRQAPEGLNYGMPYQTVGDVWLNFPGQENFTAYKRELDIANALSKISYQVNGTNYQRTVFASFTDDVIIMKLSADRPKSISFDIEMTSPHKNQQIEVKNGILQLSGNGENVQNKIGRIVFVSQVAPVLKGGKLTNSGKSLKIVGADEVLLYISIGTNFKNYKDLSIDPYKKTADILTKAKTVAYQIAIAAHINTYKKYFDRVSLDFGSSAQAAKTTDLRVKEFAVKPDPELVSLYFQFGRYLLISCSQPGGQPANLQGIWNDKNSPPWDSKYTVNINTEMNYWPAEITNLTEMHQPLFAMLKDLSETGKISAKEMYGARGWNLHHNTDLWRITGVVDGGFYGTWPMGGAWLTQHIWQHYLYTGDQDFLKTNYPVLKGAALFFLDAIKAEPSHNWLVMAPSMSPENTYEQNVAISAGTTMDNQLIADVFNNVIHASKLFGIDKPLRDSVQVALKRLPPMQIGQYSQLQEWLKDMDNPKDQHRHISHLYGLYPSGQISPFRTPELLEAAKNSLIYRGDKSTGWSMGWKVNWWARLLDGNRAFKLISDQLSPAPEDNKGQNGGTYPNLLDAHPPFQIDGNFGCTAGIAEMLLQSYDGNIFVLPALPDALPNGKVTGLKARGGFEFDMEWANGKLKRLKIKAQLGGNCRLRIAANVKLKGDAQLQTAKGENTNKFYQVNAIASPLISQKATLKGVTIPGTQLYDFSTKAGNTYVFVAL</sequence>
<organism evidence="5 6">
    <name type="scientific">Pedobacter duraquae</name>
    <dbReference type="NCBI Taxonomy" id="425511"/>
    <lineage>
        <taxon>Bacteria</taxon>
        <taxon>Pseudomonadati</taxon>
        <taxon>Bacteroidota</taxon>
        <taxon>Sphingobacteriia</taxon>
        <taxon>Sphingobacteriales</taxon>
        <taxon>Sphingobacteriaceae</taxon>
        <taxon>Pedobacter</taxon>
    </lineage>
</organism>
<accession>A0A4R6IQF2</accession>
<dbReference type="AlphaFoldDB" id="A0A4R6IQF2"/>
<evidence type="ECO:0000259" key="2">
    <source>
        <dbReference type="Pfam" id="PF14498"/>
    </source>
</evidence>
<dbReference type="PANTHER" id="PTHR31084">
    <property type="entry name" value="ALPHA-L-FUCOSIDASE 2"/>
    <property type="match status" value="1"/>
</dbReference>
<dbReference type="EMBL" id="SNWM01000001">
    <property type="protein sequence ID" value="TDO24584.1"/>
    <property type="molecule type" value="Genomic_DNA"/>
</dbReference>
<dbReference type="GO" id="GO:0005975">
    <property type="term" value="P:carbohydrate metabolic process"/>
    <property type="evidence" value="ECO:0007669"/>
    <property type="project" value="InterPro"/>
</dbReference>
<feature type="domain" description="Glycosyl hydrolase family 95 catalytic" evidence="4">
    <location>
        <begin position="314"/>
        <end position="717"/>
    </location>
</feature>
<dbReference type="Proteomes" id="UP000295499">
    <property type="component" value="Unassembled WGS sequence"/>
</dbReference>